<sequence length="352" mass="35488">MRSGAGERAFALPEPPAATPDAVAATRQRSAAPGKDLPQDDAASPEDEADPSTDIAFAWFAMPIAPDAARPTLVAPGLSARIAPPGGDAAPVPALAGEAAAAEGTAPAATVAPEAGASAETLPVPELQPMPDLPEAAPTPPARAGAPHPAPAPTQPAADPATSAPVLTTVAALAAPLFQALAEPAAPRRAQRDPLATAPLAALDATAATPAIAPAAQTQDGTLDLRRQEWTGQMIERIEALRDAGPVRETRIRLAPDALGTVDVSIRNEGDRVHVRFAADTPAARQALADAQPRLADLAEARGLRLGQTSVDSGGAGQGNAARQQWQETPPPLAPRAASASADTASTDDRIA</sequence>
<reference evidence="3 4" key="1">
    <citation type="journal article" date="2015" name="Int. J. Syst. Evol. Microbiol.">
        <title>Sphingomonas hengshuiensis sp. nov., isolated from lake wetland.</title>
        <authorList>
            <person name="Wei S."/>
            <person name="Wang T."/>
            <person name="Liu H."/>
            <person name="Zhang C."/>
            <person name="Guo J."/>
            <person name="Wang Q."/>
            <person name="Liang K."/>
            <person name="Zhang Z."/>
        </authorList>
    </citation>
    <scope>NUCLEOTIDE SEQUENCE [LARGE SCALE GENOMIC DNA]</scope>
    <source>
        <strain evidence="3 4">WHSC-8</strain>
    </source>
</reference>
<proteinExistence type="predicted"/>
<dbReference type="Gene3D" id="3.30.750.140">
    <property type="match status" value="1"/>
</dbReference>
<feature type="region of interest" description="Disordered" evidence="1">
    <location>
        <begin position="1"/>
        <end position="54"/>
    </location>
</feature>
<gene>
    <name evidence="3" type="ORF">TS85_19500</name>
</gene>
<dbReference type="PANTHER" id="PTHR37533:SF2">
    <property type="entry name" value="FLAGELLAR HOOK-LENGTH CONTROL PROTEIN"/>
    <property type="match status" value="1"/>
</dbReference>
<keyword evidence="4" id="KW-1185">Reference proteome</keyword>
<feature type="domain" description="Flagellar hook-length control protein-like C-terminal" evidence="2">
    <location>
        <begin position="240"/>
        <end position="319"/>
    </location>
</feature>
<reference evidence="3 4" key="2">
    <citation type="submission" date="2015-02" db="EMBL/GenBank/DDBJ databases">
        <title>The complete genome of Sphingomonas hengshuiensis sp. WHSC-8 isolated from soil of Hengshui Lake.</title>
        <authorList>
            <person name="Wei S."/>
            <person name="Guo J."/>
            <person name="Su C."/>
            <person name="Wu R."/>
            <person name="Zhang Z."/>
            <person name="Liang K."/>
            <person name="Li H."/>
            <person name="Wang T."/>
            <person name="Liu H."/>
            <person name="Zhang C."/>
            <person name="Li Z."/>
            <person name="Wang Q."/>
            <person name="Meng J."/>
        </authorList>
    </citation>
    <scope>NUCLEOTIDE SEQUENCE [LARGE SCALE GENOMIC DNA]</scope>
    <source>
        <strain evidence="3 4">WHSC-8</strain>
    </source>
</reference>
<feature type="region of interest" description="Disordered" evidence="1">
    <location>
        <begin position="78"/>
        <end position="161"/>
    </location>
</feature>
<feature type="compositionally biased region" description="Pro residues" evidence="1">
    <location>
        <begin position="126"/>
        <end position="141"/>
    </location>
</feature>
<dbReference type="OrthoDB" id="7586319at2"/>
<evidence type="ECO:0000313" key="4">
    <source>
        <dbReference type="Proteomes" id="UP000032300"/>
    </source>
</evidence>
<dbReference type="EMBL" id="CP010836">
    <property type="protein sequence ID" value="AJP73505.1"/>
    <property type="molecule type" value="Genomic_DNA"/>
</dbReference>
<feature type="compositionally biased region" description="Low complexity" evidence="1">
    <location>
        <begin position="335"/>
        <end position="345"/>
    </location>
</feature>
<dbReference type="InterPro" id="IPR038610">
    <property type="entry name" value="FliK-like_C_sf"/>
</dbReference>
<protein>
    <recommendedName>
        <fullName evidence="2">Flagellar hook-length control protein-like C-terminal domain-containing protein</fullName>
    </recommendedName>
</protein>
<dbReference type="AlphaFoldDB" id="A0A7U4LGG8"/>
<feature type="compositionally biased region" description="Low complexity" evidence="1">
    <location>
        <begin position="83"/>
        <end position="120"/>
    </location>
</feature>
<organism evidence="3 4">
    <name type="scientific">Sphingomonas hengshuiensis</name>
    <dbReference type="NCBI Taxonomy" id="1609977"/>
    <lineage>
        <taxon>Bacteria</taxon>
        <taxon>Pseudomonadati</taxon>
        <taxon>Pseudomonadota</taxon>
        <taxon>Alphaproteobacteria</taxon>
        <taxon>Sphingomonadales</taxon>
        <taxon>Sphingomonadaceae</taxon>
        <taxon>Sphingomonas</taxon>
    </lineage>
</organism>
<dbReference type="CDD" id="cd17470">
    <property type="entry name" value="T3SS_Flik_C"/>
    <property type="match status" value="1"/>
</dbReference>
<dbReference type="Proteomes" id="UP000032300">
    <property type="component" value="Chromosome"/>
</dbReference>
<feature type="region of interest" description="Disordered" evidence="1">
    <location>
        <begin position="308"/>
        <end position="352"/>
    </location>
</feature>
<evidence type="ECO:0000313" key="3">
    <source>
        <dbReference type="EMBL" id="AJP73505.1"/>
    </source>
</evidence>
<evidence type="ECO:0000259" key="2">
    <source>
        <dbReference type="Pfam" id="PF02120"/>
    </source>
</evidence>
<dbReference type="PANTHER" id="PTHR37533">
    <property type="entry name" value="FLAGELLAR HOOK-LENGTH CONTROL PROTEIN"/>
    <property type="match status" value="1"/>
</dbReference>
<name>A0A7U4LGG8_9SPHN</name>
<evidence type="ECO:0000256" key="1">
    <source>
        <dbReference type="SAM" id="MobiDB-lite"/>
    </source>
</evidence>
<dbReference type="InterPro" id="IPR021136">
    <property type="entry name" value="Flagellar_hook_control-like_C"/>
</dbReference>
<accession>A0A7U4LGG8</accession>
<dbReference type="InterPro" id="IPR052563">
    <property type="entry name" value="FliK"/>
</dbReference>
<dbReference type="KEGG" id="sphi:TS85_19500"/>
<dbReference type="Pfam" id="PF02120">
    <property type="entry name" value="Flg_hook"/>
    <property type="match status" value="1"/>
</dbReference>